<evidence type="ECO:0000256" key="1">
    <source>
        <dbReference type="SAM" id="MobiDB-lite"/>
    </source>
</evidence>
<proteinExistence type="predicted"/>
<dbReference type="InParanoid" id="A0A067RK26"/>
<organism evidence="2 3">
    <name type="scientific">Zootermopsis nevadensis</name>
    <name type="common">Dampwood termite</name>
    <dbReference type="NCBI Taxonomy" id="136037"/>
    <lineage>
        <taxon>Eukaryota</taxon>
        <taxon>Metazoa</taxon>
        <taxon>Ecdysozoa</taxon>
        <taxon>Arthropoda</taxon>
        <taxon>Hexapoda</taxon>
        <taxon>Insecta</taxon>
        <taxon>Pterygota</taxon>
        <taxon>Neoptera</taxon>
        <taxon>Polyneoptera</taxon>
        <taxon>Dictyoptera</taxon>
        <taxon>Blattodea</taxon>
        <taxon>Blattoidea</taxon>
        <taxon>Termitoidae</taxon>
        <taxon>Termopsidae</taxon>
        <taxon>Zootermopsis</taxon>
    </lineage>
</organism>
<protein>
    <submittedName>
        <fullName evidence="2">Uncharacterized protein</fullName>
    </submittedName>
</protein>
<feature type="compositionally biased region" description="Polar residues" evidence="1">
    <location>
        <begin position="14"/>
        <end position="28"/>
    </location>
</feature>
<feature type="region of interest" description="Disordered" evidence="1">
    <location>
        <begin position="1"/>
        <end position="84"/>
    </location>
</feature>
<accession>A0A067RK26</accession>
<dbReference type="Proteomes" id="UP000027135">
    <property type="component" value="Unassembled WGS sequence"/>
</dbReference>
<dbReference type="EMBL" id="KK852425">
    <property type="protein sequence ID" value="KDR24132.1"/>
    <property type="molecule type" value="Genomic_DNA"/>
</dbReference>
<keyword evidence="3" id="KW-1185">Reference proteome</keyword>
<evidence type="ECO:0000313" key="3">
    <source>
        <dbReference type="Proteomes" id="UP000027135"/>
    </source>
</evidence>
<name>A0A067RK26_ZOONE</name>
<reference evidence="2 3" key="1">
    <citation type="journal article" date="2014" name="Nat. Commun.">
        <title>Molecular traces of alternative social organization in a termite genome.</title>
        <authorList>
            <person name="Terrapon N."/>
            <person name="Li C."/>
            <person name="Robertson H.M."/>
            <person name="Ji L."/>
            <person name="Meng X."/>
            <person name="Booth W."/>
            <person name="Chen Z."/>
            <person name="Childers C.P."/>
            <person name="Glastad K.M."/>
            <person name="Gokhale K."/>
            <person name="Gowin J."/>
            <person name="Gronenberg W."/>
            <person name="Hermansen R.A."/>
            <person name="Hu H."/>
            <person name="Hunt B.G."/>
            <person name="Huylmans A.K."/>
            <person name="Khalil S.M."/>
            <person name="Mitchell R.D."/>
            <person name="Munoz-Torres M.C."/>
            <person name="Mustard J.A."/>
            <person name="Pan H."/>
            <person name="Reese J.T."/>
            <person name="Scharf M.E."/>
            <person name="Sun F."/>
            <person name="Vogel H."/>
            <person name="Xiao J."/>
            <person name="Yang W."/>
            <person name="Yang Z."/>
            <person name="Yang Z."/>
            <person name="Zhou J."/>
            <person name="Zhu J."/>
            <person name="Brent C.S."/>
            <person name="Elsik C.G."/>
            <person name="Goodisman M.A."/>
            <person name="Liberles D.A."/>
            <person name="Roe R.M."/>
            <person name="Vargo E.L."/>
            <person name="Vilcinskas A."/>
            <person name="Wang J."/>
            <person name="Bornberg-Bauer E."/>
            <person name="Korb J."/>
            <person name="Zhang G."/>
            <person name="Liebig J."/>
        </authorList>
    </citation>
    <scope>NUCLEOTIDE SEQUENCE [LARGE SCALE GENOMIC DNA]</scope>
    <source>
        <tissue evidence="2">Whole organism</tissue>
    </source>
</reference>
<sequence length="84" mass="9428">MKNRVFRVADYRGNTGSRQQQRPNTWQDSGYSYNSGYNSGRPGFVQGRSHNYGAFPDDHQNRRGGYHGRGGRSGGGGGRYNARR</sequence>
<evidence type="ECO:0000313" key="2">
    <source>
        <dbReference type="EMBL" id="KDR24132.1"/>
    </source>
</evidence>
<dbReference type="AlphaFoldDB" id="A0A067RK26"/>
<feature type="compositionally biased region" description="Gly residues" evidence="1">
    <location>
        <begin position="71"/>
        <end position="84"/>
    </location>
</feature>
<feature type="compositionally biased region" description="Low complexity" evidence="1">
    <location>
        <begin position="29"/>
        <end position="40"/>
    </location>
</feature>
<gene>
    <name evidence="2" type="ORF">L798_08960</name>
</gene>